<protein>
    <submittedName>
        <fullName evidence="2">Uncharacterized protein</fullName>
    </submittedName>
</protein>
<name>A0A815GSV2_9BILA</name>
<dbReference type="AlphaFoldDB" id="A0A815GSV2"/>
<gene>
    <name evidence="2" type="ORF">ZHD862_LOCUS30221</name>
</gene>
<dbReference type="Proteomes" id="UP000663864">
    <property type="component" value="Unassembled WGS sequence"/>
</dbReference>
<sequence length="520" mass="61098">MVYNTYYLLDNALPHLRHLTLKHCNCYQLSTLFNLIPNLHSLDIVLSLGFNTDWSNNIPLLTHLRKFVLNSYGEKLTMIQIKQLLSKMPNLRHFELDTQGYMDLIDGQQWELLVSHLIVFDFRIYLLCLSLNISEENILESFRSLFWLEYKHWFVAYNSSHMQHIFTVPRFASNIVMHPYIDWPPSCTSSNFDFDQYITCLHLSSLNSIPHRFTNITSLIFGIEETIINSRLVAFLNLVKHIPFLNSISFRDLSVLKYMPNDIVFKQIRNLYVRDINTRANIPLRLDINQLCNIFPLLERLSLELTSRQDLLLLIDQLRYLSIAKFGLYHSSSIDQRSFRSLSVTRDWLMKNSRRLKTNNNFTYKLINNKIHLWMNNEKTKKALTIPTTTLIDEILRLQSITNIFNGYIMLVLIIFGTVAIANIDLLANSAIYCKIRWLLGRWDLRMPVTCENLWSTVGAVINFTMHTGTFYVYVIASRASRQNVLTAIWWKKHNRILPQNTHSQHEQIVHSHGKRTTHC</sequence>
<evidence type="ECO:0000313" key="3">
    <source>
        <dbReference type="Proteomes" id="UP000663864"/>
    </source>
</evidence>
<keyword evidence="1" id="KW-0472">Membrane</keyword>
<dbReference type="InterPro" id="IPR032675">
    <property type="entry name" value="LRR_dom_sf"/>
</dbReference>
<organism evidence="2 3">
    <name type="scientific">Rotaria sordida</name>
    <dbReference type="NCBI Taxonomy" id="392033"/>
    <lineage>
        <taxon>Eukaryota</taxon>
        <taxon>Metazoa</taxon>
        <taxon>Spiralia</taxon>
        <taxon>Gnathifera</taxon>
        <taxon>Rotifera</taxon>
        <taxon>Eurotatoria</taxon>
        <taxon>Bdelloidea</taxon>
        <taxon>Philodinida</taxon>
        <taxon>Philodinidae</taxon>
        <taxon>Rotaria</taxon>
    </lineage>
</organism>
<feature type="transmembrane region" description="Helical" evidence="1">
    <location>
        <begin position="407"/>
        <end position="428"/>
    </location>
</feature>
<evidence type="ECO:0000256" key="1">
    <source>
        <dbReference type="SAM" id="Phobius"/>
    </source>
</evidence>
<keyword evidence="1" id="KW-0812">Transmembrane</keyword>
<dbReference type="Gene3D" id="3.80.10.10">
    <property type="entry name" value="Ribonuclease Inhibitor"/>
    <property type="match status" value="1"/>
</dbReference>
<proteinExistence type="predicted"/>
<dbReference type="EMBL" id="CAJNOT010002801">
    <property type="protein sequence ID" value="CAF1344413.1"/>
    <property type="molecule type" value="Genomic_DNA"/>
</dbReference>
<evidence type="ECO:0000313" key="2">
    <source>
        <dbReference type="EMBL" id="CAF1344413.1"/>
    </source>
</evidence>
<comment type="caution">
    <text evidence="2">The sequence shown here is derived from an EMBL/GenBank/DDBJ whole genome shotgun (WGS) entry which is preliminary data.</text>
</comment>
<keyword evidence="1" id="KW-1133">Transmembrane helix</keyword>
<reference evidence="2" key="1">
    <citation type="submission" date="2021-02" db="EMBL/GenBank/DDBJ databases">
        <authorList>
            <person name="Nowell W R."/>
        </authorList>
    </citation>
    <scope>NUCLEOTIDE SEQUENCE</scope>
</reference>
<accession>A0A815GSV2</accession>